<protein>
    <submittedName>
        <fullName evidence="3">Uncharacterized protein</fullName>
    </submittedName>
</protein>
<proteinExistence type="predicted"/>
<dbReference type="KEGG" id="pgr:PGTG_10993"/>
<reference key="1">
    <citation type="submission" date="2007-01" db="EMBL/GenBank/DDBJ databases">
        <title>The Genome Sequence of Puccinia graminis f. sp. tritici Strain CRL 75-36-700-3.</title>
        <authorList>
            <consortium name="The Broad Institute Genome Sequencing Platform"/>
            <person name="Birren B."/>
            <person name="Lander E."/>
            <person name="Galagan J."/>
            <person name="Nusbaum C."/>
            <person name="Devon K."/>
            <person name="Cuomo C."/>
            <person name="Jaffe D."/>
            <person name="Butler J."/>
            <person name="Alvarez P."/>
            <person name="Gnerre S."/>
            <person name="Grabherr M."/>
            <person name="Mauceli E."/>
            <person name="Brockman W."/>
            <person name="Young S."/>
            <person name="LaButti K."/>
            <person name="Sykes S."/>
            <person name="DeCaprio D."/>
            <person name="Crawford M."/>
            <person name="Koehrsen M."/>
            <person name="Engels R."/>
            <person name="Montgomery P."/>
            <person name="Pearson M."/>
            <person name="Howarth C."/>
            <person name="Larson L."/>
            <person name="White J."/>
            <person name="Zeng Q."/>
            <person name="Kodira C."/>
            <person name="Yandava C."/>
            <person name="Alvarado L."/>
            <person name="O'Leary S."/>
            <person name="Szabo L."/>
            <person name="Dean R."/>
            <person name="Schein J."/>
        </authorList>
    </citation>
    <scope>NUCLEOTIDE SEQUENCE</scope>
    <source>
        <strain>CRL 75-36-700-3</strain>
    </source>
</reference>
<feature type="region of interest" description="Disordered" evidence="1">
    <location>
        <begin position="176"/>
        <end position="202"/>
    </location>
</feature>
<feature type="chain" id="PRO_5003174018" evidence="2">
    <location>
        <begin position="28"/>
        <end position="492"/>
    </location>
</feature>
<keyword evidence="4" id="KW-1185">Reference proteome</keyword>
<dbReference type="VEuPathDB" id="FungiDB:PGTG_10993"/>
<dbReference type="HOGENOM" id="CLU_029209_0_0_1"/>
<gene>
    <name evidence="3" type="ORF">PGTG_10993</name>
</gene>
<feature type="region of interest" description="Disordered" evidence="1">
    <location>
        <begin position="443"/>
        <end position="470"/>
    </location>
</feature>
<dbReference type="InParanoid" id="E3KN28"/>
<dbReference type="GeneID" id="10544230"/>
<keyword evidence="2" id="KW-0732">Signal</keyword>
<reference evidence="4" key="2">
    <citation type="journal article" date="2011" name="Proc. Natl. Acad. Sci. U.S.A.">
        <title>Obligate biotrophy features unraveled by the genomic analysis of rust fungi.</title>
        <authorList>
            <person name="Duplessis S."/>
            <person name="Cuomo C.A."/>
            <person name="Lin Y.-C."/>
            <person name="Aerts A."/>
            <person name="Tisserant E."/>
            <person name="Veneault-Fourrey C."/>
            <person name="Joly D.L."/>
            <person name="Hacquard S."/>
            <person name="Amselem J."/>
            <person name="Cantarel B.L."/>
            <person name="Chiu R."/>
            <person name="Coutinho P.M."/>
            <person name="Feau N."/>
            <person name="Field M."/>
            <person name="Frey P."/>
            <person name="Gelhaye E."/>
            <person name="Goldberg J."/>
            <person name="Grabherr M.G."/>
            <person name="Kodira C.D."/>
            <person name="Kohler A."/>
            <person name="Kuees U."/>
            <person name="Lindquist E.A."/>
            <person name="Lucas S.M."/>
            <person name="Mago R."/>
            <person name="Mauceli E."/>
            <person name="Morin E."/>
            <person name="Murat C."/>
            <person name="Pangilinan J.L."/>
            <person name="Park R."/>
            <person name="Pearson M."/>
            <person name="Quesneville H."/>
            <person name="Rouhier N."/>
            <person name="Sakthikumar S."/>
            <person name="Salamov A.A."/>
            <person name="Schmutz J."/>
            <person name="Selles B."/>
            <person name="Shapiro H."/>
            <person name="Tanguay P."/>
            <person name="Tuskan G.A."/>
            <person name="Henrissat B."/>
            <person name="Van de Peer Y."/>
            <person name="Rouze P."/>
            <person name="Ellis J.G."/>
            <person name="Dodds P.N."/>
            <person name="Schein J.E."/>
            <person name="Zhong S."/>
            <person name="Hamelin R.C."/>
            <person name="Grigoriev I.V."/>
            <person name="Szabo L.J."/>
            <person name="Martin F."/>
        </authorList>
    </citation>
    <scope>NUCLEOTIDE SEQUENCE [LARGE SCALE GENOMIC DNA]</scope>
    <source>
        <strain evidence="4">CRL 75-36-700-3 / race SCCL</strain>
    </source>
</reference>
<evidence type="ECO:0000313" key="3">
    <source>
        <dbReference type="EMBL" id="EFP85664.2"/>
    </source>
</evidence>
<accession>E3KN28</accession>
<dbReference type="EMBL" id="DS178296">
    <property type="protein sequence ID" value="EFP85664.2"/>
    <property type="molecule type" value="Genomic_DNA"/>
</dbReference>
<evidence type="ECO:0000313" key="4">
    <source>
        <dbReference type="Proteomes" id="UP000008783"/>
    </source>
</evidence>
<organism evidence="3 4">
    <name type="scientific">Puccinia graminis f. sp. tritici (strain CRL 75-36-700-3 / race SCCL)</name>
    <name type="common">Black stem rust fungus</name>
    <dbReference type="NCBI Taxonomy" id="418459"/>
    <lineage>
        <taxon>Eukaryota</taxon>
        <taxon>Fungi</taxon>
        <taxon>Dikarya</taxon>
        <taxon>Basidiomycota</taxon>
        <taxon>Pucciniomycotina</taxon>
        <taxon>Pucciniomycetes</taxon>
        <taxon>Pucciniales</taxon>
        <taxon>Pucciniaceae</taxon>
        <taxon>Puccinia</taxon>
    </lineage>
</organism>
<evidence type="ECO:0000256" key="2">
    <source>
        <dbReference type="SAM" id="SignalP"/>
    </source>
</evidence>
<dbReference type="OrthoDB" id="10458083at2759"/>
<dbReference type="Proteomes" id="UP000008783">
    <property type="component" value="Unassembled WGS sequence"/>
</dbReference>
<name>E3KN28_PUCGT</name>
<sequence length="492" mass="55822">MVDLAYFSLTSLWFLVLFPVGLVSIKADSSLGSLGRSIEEHSGDRAERNAGPLSAIPVKRKSRNRMPSLVPCVRIPGPGKRRTSDPAAAERRARVTDNWDLNRGKNLVLLLKQYKQEFPAYQEELERQLRWLEKHSKKISPTELQMARKVFEGSKQQISSLIQTRLLELGKVDERATAIDDPNDPVSSSSSSSSLSDPPTKSPSLGLKLAQLAYIPAELRTQITEQSALLLWEDAKKMLTTQRKIYEAEELKSQRKPRWPSPSFSTLFTTSTTSSTHNDHSRFDPLMASKYAFKILDFLVQNQLITRKTSRAFFHDLPFLQTVISYSLARIKAEVGAPYWKSIDHLTAHWYWPSLNKVFSALGKKEESIIDFVFHVGKLKALVHLSNGIESTDYFFSAQWAEFSKQFPWRKCFERLGEDGHHSRTEASLSRLEHGDHQIALHDPPIISGKHSQERPAAQGTEEQEEEEMENLISLLVTTRHSQGITIPKFGL</sequence>
<dbReference type="RefSeq" id="XP_003330083.2">
    <property type="nucleotide sequence ID" value="XM_003330035.2"/>
</dbReference>
<feature type="compositionally biased region" description="Low complexity" evidence="1">
    <location>
        <begin position="184"/>
        <end position="202"/>
    </location>
</feature>
<evidence type="ECO:0000256" key="1">
    <source>
        <dbReference type="SAM" id="MobiDB-lite"/>
    </source>
</evidence>
<feature type="signal peptide" evidence="2">
    <location>
        <begin position="1"/>
        <end position="27"/>
    </location>
</feature>
<dbReference type="AlphaFoldDB" id="E3KN28"/>